<comment type="subcellular location">
    <subcellularLocation>
        <location evidence="5">Cytoplasm</location>
    </subcellularLocation>
</comment>
<dbReference type="KEGG" id="svi:Svir_09770"/>
<evidence type="ECO:0000313" key="8">
    <source>
        <dbReference type="EMBL" id="ACU96034.1"/>
    </source>
</evidence>
<dbReference type="InterPro" id="IPR002676">
    <property type="entry name" value="RimM_N"/>
</dbReference>
<name>C7MY86_SACVD</name>
<dbReference type="PANTHER" id="PTHR33692">
    <property type="entry name" value="RIBOSOME MATURATION FACTOR RIMM"/>
    <property type="match status" value="1"/>
</dbReference>
<dbReference type="GO" id="GO:0042274">
    <property type="term" value="P:ribosomal small subunit biogenesis"/>
    <property type="evidence" value="ECO:0007669"/>
    <property type="project" value="UniProtKB-UniRule"/>
</dbReference>
<dbReference type="EMBL" id="CP001683">
    <property type="protein sequence ID" value="ACU96034.1"/>
    <property type="molecule type" value="Genomic_DNA"/>
</dbReference>
<dbReference type="GO" id="GO:0005840">
    <property type="term" value="C:ribosome"/>
    <property type="evidence" value="ECO:0007669"/>
    <property type="project" value="InterPro"/>
</dbReference>
<reference evidence="8 9" key="1">
    <citation type="journal article" date="2009" name="Stand. Genomic Sci.">
        <title>Complete genome sequence of Saccharomonospora viridis type strain (P101).</title>
        <authorList>
            <person name="Pati A."/>
            <person name="Sikorski J."/>
            <person name="Nolan M."/>
            <person name="Lapidus A."/>
            <person name="Copeland A."/>
            <person name="Glavina Del Rio T."/>
            <person name="Lucas S."/>
            <person name="Chen F."/>
            <person name="Tice H."/>
            <person name="Pitluck S."/>
            <person name="Cheng J.F."/>
            <person name="Chertkov O."/>
            <person name="Brettin T."/>
            <person name="Han C."/>
            <person name="Detter J.C."/>
            <person name="Kuske C."/>
            <person name="Bruce D."/>
            <person name="Goodwin L."/>
            <person name="Chain P."/>
            <person name="D'haeseleer P."/>
            <person name="Chen A."/>
            <person name="Palaniappan K."/>
            <person name="Ivanova N."/>
            <person name="Mavromatis K."/>
            <person name="Mikhailova N."/>
            <person name="Rohde M."/>
            <person name="Tindall B.J."/>
            <person name="Goker M."/>
            <person name="Bristow J."/>
            <person name="Eisen J.A."/>
            <person name="Markowitz V."/>
            <person name="Hugenholtz P."/>
            <person name="Kyrpides N.C."/>
            <person name="Klenk H.P."/>
        </authorList>
    </citation>
    <scope>NUCLEOTIDE SEQUENCE [LARGE SCALE GENOMIC DNA]</scope>
    <source>
        <strain evidence="9">ATCC 15386 / DSM 43017 / JCM 3036 / NBRC 12207 / P101</strain>
    </source>
</reference>
<keyword evidence="2 5" id="KW-0690">Ribosome biogenesis</keyword>
<feature type="domain" description="Ribosome maturation factor RimM PRC barrel" evidence="7">
    <location>
        <begin position="101"/>
        <end position="171"/>
    </location>
</feature>
<evidence type="ECO:0000259" key="7">
    <source>
        <dbReference type="Pfam" id="PF24986"/>
    </source>
</evidence>
<gene>
    <name evidence="5" type="primary">rimM</name>
    <name evidence="8" type="ordered locus">Svir_09770</name>
</gene>
<comment type="subunit">
    <text evidence="5">Binds ribosomal protein uS19.</text>
</comment>
<dbReference type="HAMAP" id="MF_00014">
    <property type="entry name" value="Ribosome_mat_RimM"/>
    <property type="match status" value="1"/>
</dbReference>
<evidence type="ECO:0000259" key="6">
    <source>
        <dbReference type="Pfam" id="PF01782"/>
    </source>
</evidence>
<comment type="similarity">
    <text evidence="5">Belongs to the RimM family.</text>
</comment>
<dbReference type="SUPFAM" id="SSF50346">
    <property type="entry name" value="PRC-barrel domain"/>
    <property type="match status" value="1"/>
</dbReference>
<dbReference type="Pfam" id="PF01782">
    <property type="entry name" value="RimM"/>
    <property type="match status" value="1"/>
</dbReference>
<dbReference type="InterPro" id="IPR011033">
    <property type="entry name" value="PRC_barrel-like_sf"/>
</dbReference>
<evidence type="ECO:0000256" key="5">
    <source>
        <dbReference type="HAMAP-Rule" id="MF_00014"/>
    </source>
</evidence>
<protein>
    <recommendedName>
        <fullName evidence="5">Ribosome maturation factor RimM</fullName>
    </recommendedName>
</protein>
<comment type="function">
    <text evidence="5">An accessory protein needed during the final step in the assembly of 30S ribosomal subunit, possibly for assembly of the head region. Essential for efficient processing of 16S rRNA. May be needed both before and after RbfA during the maturation of 16S rRNA. It has affinity for free ribosomal 30S subunits but not for 70S ribosomes.</text>
</comment>
<dbReference type="Proteomes" id="UP000000841">
    <property type="component" value="Chromosome"/>
</dbReference>
<dbReference type="PANTHER" id="PTHR33692:SF1">
    <property type="entry name" value="RIBOSOME MATURATION FACTOR RIMM"/>
    <property type="match status" value="1"/>
</dbReference>
<comment type="domain">
    <text evidence="5">The PRC barrel domain binds ribosomal protein uS19.</text>
</comment>
<organism evidence="8 9">
    <name type="scientific">Saccharomonospora viridis (strain ATCC 15386 / DSM 43017 / JCM 3036 / CCUG 5913 / NBRC 12207 / NCIMB 9602 / P101)</name>
    <name type="common">Thermoactinomyces viridis</name>
    <dbReference type="NCBI Taxonomy" id="471857"/>
    <lineage>
        <taxon>Bacteria</taxon>
        <taxon>Bacillati</taxon>
        <taxon>Actinomycetota</taxon>
        <taxon>Actinomycetes</taxon>
        <taxon>Pseudonocardiales</taxon>
        <taxon>Pseudonocardiaceae</taxon>
        <taxon>Saccharomonospora</taxon>
    </lineage>
</organism>
<accession>C7MY86</accession>
<dbReference type="STRING" id="471857.Svir_09770"/>
<evidence type="ECO:0000313" key="9">
    <source>
        <dbReference type="Proteomes" id="UP000000841"/>
    </source>
</evidence>
<dbReference type="HOGENOM" id="CLU_077636_0_0_11"/>
<keyword evidence="4 5" id="KW-0143">Chaperone</keyword>
<dbReference type="GO" id="GO:0005737">
    <property type="term" value="C:cytoplasm"/>
    <property type="evidence" value="ECO:0007669"/>
    <property type="project" value="UniProtKB-SubCell"/>
</dbReference>
<proteinExistence type="inferred from homology"/>
<dbReference type="Gene3D" id="2.40.30.60">
    <property type="entry name" value="RimM"/>
    <property type="match status" value="1"/>
</dbReference>
<dbReference type="InterPro" id="IPR009000">
    <property type="entry name" value="Transl_B-barrel_sf"/>
</dbReference>
<dbReference type="AlphaFoldDB" id="C7MY86"/>
<evidence type="ECO:0000256" key="1">
    <source>
        <dbReference type="ARBA" id="ARBA00022490"/>
    </source>
</evidence>
<sequence>MQVVVGRIVKPHGIRGEVAVDVRTDSPEERFAPETVLTGKMRDGRTRPLTVAAVRPHGGRLLVRFLEVPDRTAAEEIRGATLLIDVDELPPIDDPDEFYDHELEGLRAELDDGTVVGTVREVVHSPGGELLAVEVEESGRRREVLVPFVAAIVPRVEVDRGRIVLDPPEGLLDV</sequence>
<dbReference type="GO" id="GO:0006364">
    <property type="term" value="P:rRNA processing"/>
    <property type="evidence" value="ECO:0007669"/>
    <property type="project" value="UniProtKB-UniRule"/>
</dbReference>
<dbReference type="Gene3D" id="2.30.30.240">
    <property type="entry name" value="PRC-barrel domain"/>
    <property type="match status" value="1"/>
</dbReference>
<evidence type="ECO:0000256" key="3">
    <source>
        <dbReference type="ARBA" id="ARBA00022552"/>
    </source>
</evidence>
<dbReference type="InterPro" id="IPR036976">
    <property type="entry name" value="RimM_N_sf"/>
</dbReference>
<dbReference type="Pfam" id="PF24986">
    <property type="entry name" value="PRC_RimM"/>
    <property type="match status" value="1"/>
</dbReference>
<dbReference type="SUPFAM" id="SSF50447">
    <property type="entry name" value="Translation proteins"/>
    <property type="match status" value="1"/>
</dbReference>
<dbReference type="InterPro" id="IPR011961">
    <property type="entry name" value="RimM"/>
</dbReference>
<keyword evidence="9" id="KW-1185">Reference proteome</keyword>
<dbReference type="NCBIfam" id="TIGR02273">
    <property type="entry name" value="16S_RimM"/>
    <property type="match status" value="1"/>
</dbReference>
<keyword evidence="1 5" id="KW-0963">Cytoplasm</keyword>
<feature type="domain" description="RimM N-terminal" evidence="6">
    <location>
        <begin position="4"/>
        <end position="87"/>
    </location>
</feature>
<dbReference type="GO" id="GO:0043022">
    <property type="term" value="F:ribosome binding"/>
    <property type="evidence" value="ECO:0007669"/>
    <property type="project" value="InterPro"/>
</dbReference>
<dbReference type="RefSeq" id="WP_012796463.1">
    <property type="nucleotide sequence ID" value="NC_013159.1"/>
</dbReference>
<evidence type="ECO:0000256" key="4">
    <source>
        <dbReference type="ARBA" id="ARBA00023186"/>
    </source>
</evidence>
<dbReference type="InterPro" id="IPR056792">
    <property type="entry name" value="PRC_RimM"/>
</dbReference>
<dbReference type="eggNOG" id="COG0806">
    <property type="taxonomic scope" value="Bacteria"/>
</dbReference>
<keyword evidence="3 5" id="KW-0698">rRNA processing</keyword>
<evidence type="ECO:0000256" key="2">
    <source>
        <dbReference type="ARBA" id="ARBA00022517"/>
    </source>
</evidence>